<geneLocation type="plasmid" evidence="1 2">
    <name>pTT6-1</name>
</geneLocation>
<keyword evidence="1" id="KW-0614">Plasmid</keyword>
<gene>
    <name evidence="1" type="ORF">IGS68_28265</name>
</gene>
<evidence type="ECO:0000313" key="1">
    <source>
        <dbReference type="EMBL" id="QQP93059.1"/>
    </source>
</evidence>
<organism evidence="1 2">
    <name type="scientific">Skermanella cutis</name>
    <dbReference type="NCBI Taxonomy" id="2775420"/>
    <lineage>
        <taxon>Bacteria</taxon>
        <taxon>Pseudomonadati</taxon>
        <taxon>Pseudomonadota</taxon>
        <taxon>Alphaproteobacteria</taxon>
        <taxon>Rhodospirillales</taxon>
        <taxon>Azospirillaceae</taxon>
        <taxon>Skermanella</taxon>
    </lineage>
</organism>
<dbReference type="EMBL" id="CP067421">
    <property type="protein sequence ID" value="QQP93059.1"/>
    <property type="molecule type" value="Genomic_DNA"/>
</dbReference>
<reference evidence="1" key="1">
    <citation type="submission" date="2021-02" db="EMBL/GenBank/DDBJ databases">
        <title>Skermanella TT6 skin isolate.</title>
        <authorList>
            <person name="Lee K."/>
            <person name="Ganzorig M."/>
        </authorList>
    </citation>
    <scope>NUCLEOTIDE SEQUENCE</scope>
    <source>
        <strain evidence="1">TT6</strain>
    </source>
</reference>
<name>A0ABX7BF89_9PROT</name>
<dbReference type="Proteomes" id="UP000595197">
    <property type="component" value="Plasmid pTT6-1"/>
</dbReference>
<accession>A0ABX7BF89</accession>
<dbReference type="RefSeq" id="WP_201082424.1">
    <property type="nucleotide sequence ID" value="NZ_CP067421.1"/>
</dbReference>
<evidence type="ECO:0000313" key="2">
    <source>
        <dbReference type="Proteomes" id="UP000595197"/>
    </source>
</evidence>
<proteinExistence type="predicted"/>
<protein>
    <recommendedName>
        <fullName evidence="3">Glycosyltransferase family 1 protein</fullName>
    </recommendedName>
</protein>
<keyword evidence="2" id="KW-1185">Reference proteome</keyword>
<sequence>MGGASPHRPDAAGVLPPTAACPFGRASFLPIRESLPFLGAGTLEIREIPTAILIRSTNSKPLEKIMATVYFYAPPVEPDPQQTMYPHTAIALCEGLAMLGFSLYAPRPYWRTSAQTNETLFRHDPDVTPDDCDIVIFDSGMIQFHDGLEFILNLKPNSTQVRVLTHHTDQSSLDQHRLVTLYPKRFDLILSAHRCVDQKLPSNVKPWALGLSKRQLRELSHIPPFDQRERTLRYNFRHVGKMQSVRKAAQDLFYPISDAALPASFSAMGMPEEAYHHLMWKQTGRRHTPVFYEELMSVMATASFCGWFIPSWPRSQANPLFVLMWRLMRRYDLKGRRITQWDSWRFWEAMAAGCVSIHADFDKYGMALPVRPTNWEHYIGIDFDRAQDAIDRIVAEPAVLERISVQGRAWVLDHYSPVPVAERFLRLIGREAPRIADSAPLERRMVSAGR</sequence>
<evidence type="ECO:0008006" key="3">
    <source>
        <dbReference type="Google" id="ProtNLM"/>
    </source>
</evidence>